<accession>A0ABZ1AWW0</accession>
<dbReference type="Proteomes" id="UP001324287">
    <property type="component" value="Chromosome"/>
</dbReference>
<gene>
    <name evidence="2" type="ORF">U6N30_18125</name>
</gene>
<feature type="compositionally biased region" description="Low complexity" evidence="1">
    <location>
        <begin position="34"/>
        <end position="49"/>
    </location>
</feature>
<feature type="region of interest" description="Disordered" evidence="1">
    <location>
        <begin position="34"/>
        <end position="88"/>
    </location>
</feature>
<evidence type="ECO:0000313" key="2">
    <source>
        <dbReference type="EMBL" id="WRL61996.1"/>
    </source>
</evidence>
<evidence type="ECO:0000313" key="3">
    <source>
        <dbReference type="Proteomes" id="UP001324287"/>
    </source>
</evidence>
<evidence type="ECO:0000256" key="1">
    <source>
        <dbReference type="SAM" id="MobiDB-lite"/>
    </source>
</evidence>
<reference evidence="2 3" key="1">
    <citation type="submission" date="2023-12" db="EMBL/GenBank/DDBJ databases">
        <title>Blastococcus brunescens sp. nov., an actonobacterium isolated from sandstone collected in sahara desert.</title>
        <authorList>
            <person name="Gtari M."/>
            <person name="Ghodhbane F."/>
        </authorList>
    </citation>
    <scope>NUCLEOTIDE SEQUENCE [LARGE SCALE GENOMIC DNA]</scope>
    <source>
        <strain evidence="2 3">BMG 8361</strain>
    </source>
</reference>
<feature type="compositionally biased region" description="Pro residues" evidence="1">
    <location>
        <begin position="67"/>
        <end position="80"/>
    </location>
</feature>
<evidence type="ECO:0008006" key="4">
    <source>
        <dbReference type="Google" id="ProtNLM"/>
    </source>
</evidence>
<proteinExistence type="predicted"/>
<name>A0ABZ1AWW0_9ACTN</name>
<dbReference type="EMBL" id="CP141261">
    <property type="protein sequence ID" value="WRL61996.1"/>
    <property type="molecule type" value="Genomic_DNA"/>
</dbReference>
<organism evidence="2 3">
    <name type="scientific">Blastococcus brunescens</name>
    <dbReference type="NCBI Taxonomy" id="1564165"/>
    <lineage>
        <taxon>Bacteria</taxon>
        <taxon>Bacillati</taxon>
        <taxon>Actinomycetota</taxon>
        <taxon>Actinomycetes</taxon>
        <taxon>Geodermatophilales</taxon>
        <taxon>Geodermatophilaceae</taxon>
        <taxon>Blastococcus</taxon>
    </lineage>
</organism>
<protein>
    <recommendedName>
        <fullName evidence="4">Secreted protein</fullName>
    </recommendedName>
</protein>
<keyword evidence="3" id="KW-1185">Reference proteome</keyword>
<sequence length="124" mass="13077">MIARTVTPPVIICSAMVAIRWASPWAFWMSYSTPASSKASSSSGRSAVSQRAEDAVSGRMTPTLPAASPPPPPPLSPSSPPQAVSPRTTATEIAVVRVLRRAMRADLPFVGDASEFGRIILSRS</sequence>